<dbReference type="Pfam" id="PF07739">
    <property type="entry name" value="TipAS"/>
    <property type="match status" value="1"/>
</dbReference>
<dbReference type="Gene3D" id="1.10.1660.10">
    <property type="match status" value="1"/>
</dbReference>
<dbReference type="AlphaFoldDB" id="A0A1G9FIP6"/>
<dbReference type="GO" id="GO:0003677">
    <property type="term" value="F:DNA binding"/>
    <property type="evidence" value="ECO:0007669"/>
    <property type="project" value="UniProtKB-KW"/>
</dbReference>
<proteinExistence type="predicted"/>
<dbReference type="OrthoDB" id="9809391at2"/>
<dbReference type="SUPFAM" id="SSF46955">
    <property type="entry name" value="Putative DNA-binding domain"/>
    <property type="match status" value="1"/>
</dbReference>
<dbReference type="InterPro" id="IPR009061">
    <property type="entry name" value="DNA-bd_dom_put_sf"/>
</dbReference>
<evidence type="ECO:0000256" key="2">
    <source>
        <dbReference type="ARBA" id="ARBA00023125"/>
    </source>
</evidence>
<dbReference type="Proteomes" id="UP000199213">
    <property type="component" value="Unassembled WGS sequence"/>
</dbReference>
<dbReference type="RefSeq" id="WP_092632446.1">
    <property type="nucleotide sequence ID" value="NZ_FNFM01000015.1"/>
</dbReference>
<evidence type="ECO:0000259" key="6">
    <source>
        <dbReference type="PROSITE" id="PS50937"/>
    </source>
</evidence>
<dbReference type="GO" id="GO:0003700">
    <property type="term" value="F:DNA-binding transcription factor activity"/>
    <property type="evidence" value="ECO:0007669"/>
    <property type="project" value="InterPro"/>
</dbReference>
<dbReference type="PROSITE" id="PS50937">
    <property type="entry name" value="HTH_MERR_2"/>
    <property type="match status" value="1"/>
</dbReference>
<dbReference type="InterPro" id="IPR000551">
    <property type="entry name" value="MerR-type_HTH_dom"/>
</dbReference>
<dbReference type="SUPFAM" id="SSF89082">
    <property type="entry name" value="Antibiotic binding domain of TipA-like multidrug resistance regulators"/>
    <property type="match status" value="1"/>
</dbReference>
<evidence type="ECO:0000256" key="3">
    <source>
        <dbReference type="ARBA" id="ARBA00023159"/>
    </source>
</evidence>
<evidence type="ECO:0000313" key="7">
    <source>
        <dbReference type="EMBL" id="SDK88043.1"/>
    </source>
</evidence>
<dbReference type="InterPro" id="IPR036244">
    <property type="entry name" value="TipA-like_antibiotic-bd"/>
</dbReference>
<keyword evidence="1" id="KW-0805">Transcription regulation</keyword>
<evidence type="ECO:0000256" key="1">
    <source>
        <dbReference type="ARBA" id="ARBA00023015"/>
    </source>
</evidence>
<dbReference type="Gene3D" id="1.10.490.50">
    <property type="entry name" value="Antibiotic binding domain of TipA-like multidrug resistance regulators"/>
    <property type="match status" value="1"/>
</dbReference>
<dbReference type="InterPro" id="IPR047057">
    <property type="entry name" value="MerR_fam"/>
</dbReference>
<gene>
    <name evidence="7" type="ORF">SAMN04487820_11551</name>
</gene>
<keyword evidence="8" id="KW-1185">Reference proteome</keyword>
<dbReference type="PANTHER" id="PTHR30204:SF90">
    <property type="entry name" value="HTH-TYPE TRANSCRIPTIONAL ACTIVATOR MTA"/>
    <property type="match status" value="1"/>
</dbReference>
<dbReference type="PANTHER" id="PTHR30204">
    <property type="entry name" value="REDOX-CYCLING DRUG-SENSING TRANSCRIPTIONAL ACTIVATOR SOXR"/>
    <property type="match status" value="1"/>
</dbReference>
<keyword evidence="4" id="KW-0804">Transcription</keyword>
<protein>
    <submittedName>
        <fullName evidence="7">DNA-binding transcriptional regulator, MerR family</fullName>
    </submittedName>
</protein>
<feature type="domain" description="HTH merR-type" evidence="6">
    <location>
        <begin position="12"/>
        <end position="78"/>
    </location>
</feature>
<sequence>MGHSAAGKGRGVGEVARLSGVTVRTLHHYDEIGLLSPSGRSAAGHREYSDADLERLRRVLAYRELGFGLTDIAEILDGGDPTDQLRRQHRLLTERIARLRATLATVELELEANTMGIDLSEEEKFELFDGFDPDEHAEEAERRWGGTEPYRESRRRTASYTKDDWARMAAEQRELHRDFAAALADGESATSARAMELAERHRGLITGWFYECSYGMQCSLAEMYLADERFTATYEREVGTGGARFVHDAILANAERAEHSGG</sequence>
<dbReference type="EMBL" id="FNFM01000015">
    <property type="protein sequence ID" value="SDK88043.1"/>
    <property type="molecule type" value="Genomic_DNA"/>
</dbReference>
<dbReference type="SMART" id="SM00422">
    <property type="entry name" value="HTH_MERR"/>
    <property type="match status" value="1"/>
</dbReference>
<organism evidence="7 8">
    <name type="scientific">Actinopolyspora mzabensis</name>
    <dbReference type="NCBI Taxonomy" id="995066"/>
    <lineage>
        <taxon>Bacteria</taxon>
        <taxon>Bacillati</taxon>
        <taxon>Actinomycetota</taxon>
        <taxon>Actinomycetes</taxon>
        <taxon>Actinopolysporales</taxon>
        <taxon>Actinopolysporaceae</taxon>
        <taxon>Actinopolyspora</taxon>
    </lineage>
</organism>
<evidence type="ECO:0000256" key="5">
    <source>
        <dbReference type="SAM" id="Coils"/>
    </source>
</evidence>
<feature type="coiled-coil region" evidence="5">
    <location>
        <begin position="82"/>
        <end position="109"/>
    </location>
</feature>
<dbReference type="Pfam" id="PF13411">
    <property type="entry name" value="MerR_1"/>
    <property type="match status" value="1"/>
</dbReference>
<keyword evidence="2 7" id="KW-0238">DNA-binding</keyword>
<name>A0A1G9FIP6_ACTMZ</name>
<accession>A0A1G9FIP6</accession>
<dbReference type="InterPro" id="IPR012925">
    <property type="entry name" value="TipAS_dom"/>
</dbReference>
<keyword evidence="3" id="KW-0010">Activator</keyword>
<keyword evidence="5" id="KW-0175">Coiled coil</keyword>
<reference evidence="8" key="1">
    <citation type="submission" date="2016-10" db="EMBL/GenBank/DDBJ databases">
        <authorList>
            <person name="Varghese N."/>
            <person name="Submissions S."/>
        </authorList>
    </citation>
    <scope>NUCLEOTIDE SEQUENCE [LARGE SCALE GENOMIC DNA]</scope>
    <source>
        <strain evidence="8">DSM 45460</strain>
    </source>
</reference>
<evidence type="ECO:0000256" key="4">
    <source>
        <dbReference type="ARBA" id="ARBA00023163"/>
    </source>
</evidence>
<dbReference type="PRINTS" id="PR00040">
    <property type="entry name" value="HTHMERR"/>
</dbReference>
<dbReference type="CDD" id="cd01106">
    <property type="entry name" value="HTH_TipAL-Mta"/>
    <property type="match status" value="1"/>
</dbReference>
<evidence type="ECO:0000313" key="8">
    <source>
        <dbReference type="Proteomes" id="UP000199213"/>
    </source>
</evidence>
<dbReference type="PROSITE" id="PS00552">
    <property type="entry name" value="HTH_MERR_1"/>
    <property type="match status" value="1"/>
</dbReference>